<dbReference type="EMBL" id="KV878679">
    <property type="protein sequence ID" value="OJJ77525.1"/>
    <property type="molecule type" value="Genomic_DNA"/>
</dbReference>
<keyword evidence="2" id="KW-1133">Transmembrane helix</keyword>
<feature type="compositionally biased region" description="Basic and acidic residues" evidence="1">
    <location>
        <begin position="14"/>
        <end position="25"/>
    </location>
</feature>
<keyword evidence="4" id="KW-1185">Reference proteome</keyword>
<evidence type="ECO:0000256" key="1">
    <source>
        <dbReference type="SAM" id="MobiDB-lite"/>
    </source>
</evidence>
<dbReference type="RefSeq" id="XP_067484772.1">
    <property type="nucleotide sequence ID" value="XM_067622033.1"/>
</dbReference>
<keyword evidence="2" id="KW-0472">Membrane</keyword>
<gene>
    <name evidence="3" type="ORF">ASPBRDRAFT_239803</name>
</gene>
<keyword evidence="2" id="KW-0812">Transmembrane</keyword>
<protein>
    <submittedName>
        <fullName evidence="3">Uncharacterized protein</fullName>
    </submittedName>
</protein>
<feature type="transmembrane region" description="Helical" evidence="2">
    <location>
        <begin position="74"/>
        <end position="97"/>
    </location>
</feature>
<evidence type="ECO:0000313" key="4">
    <source>
        <dbReference type="Proteomes" id="UP000184499"/>
    </source>
</evidence>
<evidence type="ECO:0000313" key="3">
    <source>
        <dbReference type="EMBL" id="OJJ77525.1"/>
    </source>
</evidence>
<name>A0A1L9V0N9_ASPBC</name>
<feature type="region of interest" description="Disordered" evidence="1">
    <location>
        <begin position="14"/>
        <end position="46"/>
    </location>
</feature>
<organism evidence="3 4">
    <name type="scientific">Aspergillus brasiliensis (strain CBS 101740 / IMI 381727 / IBT 21946)</name>
    <dbReference type="NCBI Taxonomy" id="767769"/>
    <lineage>
        <taxon>Eukaryota</taxon>
        <taxon>Fungi</taxon>
        <taxon>Dikarya</taxon>
        <taxon>Ascomycota</taxon>
        <taxon>Pezizomycotina</taxon>
        <taxon>Eurotiomycetes</taxon>
        <taxon>Eurotiomycetidae</taxon>
        <taxon>Eurotiales</taxon>
        <taxon>Aspergillaceae</taxon>
        <taxon>Aspergillus</taxon>
        <taxon>Aspergillus subgen. Circumdati</taxon>
    </lineage>
</organism>
<accession>A0A1L9V0N9</accession>
<dbReference type="VEuPathDB" id="FungiDB:ASPBRDRAFT_239803"/>
<dbReference type="GeneID" id="93574521"/>
<evidence type="ECO:0000256" key="2">
    <source>
        <dbReference type="SAM" id="Phobius"/>
    </source>
</evidence>
<proteinExistence type="predicted"/>
<sequence length="122" mass="13791">MVWRWTGKADDHPWLIRRAGGESKKEKKKKKKGTPGRGSGSRTTDIKPAQLSLLSASLFQPGFFPSPFQFLTSLFFFIYSLFVFFFSLSIVVVRLLILISPIPLRSVSYPVSSLPLLPRSSR</sequence>
<dbReference type="Proteomes" id="UP000184499">
    <property type="component" value="Unassembled WGS sequence"/>
</dbReference>
<dbReference type="AlphaFoldDB" id="A0A1L9V0N9"/>
<reference evidence="4" key="1">
    <citation type="journal article" date="2017" name="Genome Biol.">
        <title>Comparative genomics reveals high biological diversity and specific adaptations in the industrially and medically important fungal genus Aspergillus.</title>
        <authorList>
            <person name="de Vries R.P."/>
            <person name="Riley R."/>
            <person name="Wiebenga A."/>
            <person name="Aguilar-Osorio G."/>
            <person name="Amillis S."/>
            <person name="Uchima C.A."/>
            <person name="Anderluh G."/>
            <person name="Asadollahi M."/>
            <person name="Askin M."/>
            <person name="Barry K."/>
            <person name="Battaglia E."/>
            <person name="Bayram O."/>
            <person name="Benocci T."/>
            <person name="Braus-Stromeyer S.A."/>
            <person name="Caldana C."/>
            <person name="Canovas D."/>
            <person name="Cerqueira G.C."/>
            <person name="Chen F."/>
            <person name="Chen W."/>
            <person name="Choi C."/>
            <person name="Clum A."/>
            <person name="Dos Santos R.A."/>
            <person name="Damasio A.R."/>
            <person name="Diallinas G."/>
            <person name="Emri T."/>
            <person name="Fekete E."/>
            <person name="Flipphi M."/>
            <person name="Freyberg S."/>
            <person name="Gallo A."/>
            <person name="Gournas C."/>
            <person name="Habgood R."/>
            <person name="Hainaut M."/>
            <person name="Harispe M.L."/>
            <person name="Henrissat B."/>
            <person name="Hilden K.S."/>
            <person name="Hope R."/>
            <person name="Hossain A."/>
            <person name="Karabika E."/>
            <person name="Karaffa L."/>
            <person name="Karanyi Z."/>
            <person name="Krasevec N."/>
            <person name="Kuo A."/>
            <person name="Kusch H."/>
            <person name="LaButti K."/>
            <person name="Lagendijk E.L."/>
            <person name="Lapidus A."/>
            <person name="Levasseur A."/>
            <person name="Lindquist E."/>
            <person name="Lipzen A."/>
            <person name="Logrieco A.F."/>
            <person name="MacCabe A."/>
            <person name="Maekelae M.R."/>
            <person name="Malavazi I."/>
            <person name="Melin P."/>
            <person name="Meyer V."/>
            <person name="Mielnichuk N."/>
            <person name="Miskei M."/>
            <person name="Molnar A.P."/>
            <person name="Mule G."/>
            <person name="Ngan C.Y."/>
            <person name="Orejas M."/>
            <person name="Orosz E."/>
            <person name="Ouedraogo J.P."/>
            <person name="Overkamp K.M."/>
            <person name="Park H.-S."/>
            <person name="Perrone G."/>
            <person name="Piumi F."/>
            <person name="Punt P.J."/>
            <person name="Ram A.F."/>
            <person name="Ramon A."/>
            <person name="Rauscher S."/>
            <person name="Record E."/>
            <person name="Riano-Pachon D.M."/>
            <person name="Robert V."/>
            <person name="Roehrig J."/>
            <person name="Ruller R."/>
            <person name="Salamov A."/>
            <person name="Salih N.S."/>
            <person name="Samson R.A."/>
            <person name="Sandor E."/>
            <person name="Sanguinetti M."/>
            <person name="Schuetze T."/>
            <person name="Sepcic K."/>
            <person name="Shelest E."/>
            <person name="Sherlock G."/>
            <person name="Sophianopoulou V."/>
            <person name="Squina F.M."/>
            <person name="Sun H."/>
            <person name="Susca A."/>
            <person name="Todd R.B."/>
            <person name="Tsang A."/>
            <person name="Unkles S.E."/>
            <person name="van de Wiele N."/>
            <person name="van Rossen-Uffink D."/>
            <person name="Oliveira J.V."/>
            <person name="Vesth T.C."/>
            <person name="Visser J."/>
            <person name="Yu J.-H."/>
            <person name="Zhou M."/>
            <person name="Andersen M.R."/>
            <person name="Archer D.B."/>
            <person name="Baker S.E."/>
            <person name="Benoit I."/>
            <person name="Brakhage A.A."/>
            <person name="Braus G.H."/>
            <person name="Fischer R."/>
            <person name="Frisvad J.C."/>
            <person name="Goldman G.H."/>
            <person name="Houbraken J."/>
            <person name="Oakley B."/>
            <person name="Pocsi I."/>
            <person name="Scazzocchio C."/>
            <person name="Seiboth B."/>
            <person name="vanKuyk P.A."/>
            <person name="Wortman J."/>
            <person name="Dyer P.S."/>
            <person name="Grigoriev I.V."/>
        </authorList>
    </citation>
    <scope>NUCLEOTIDE SEQUENCE [LARGE SCALE GENOMIC DNA]</scope>
    <source>
        <strain evidence="4">CBS 101740 / IMI 381727 / IBT 21946</strain>
    </source>
</reference>